<evidence type="ECO:0000256" key="1">
    <source>
        <dbReference type="SAM" id="Phobius"/>
    </source>
</evidence>
<dbReference type="Proteomes" id="UP000640509">
    <property type="component" value="Unassembled WGS sequence"/>
</dbReference>
<keyword evidence="1" id="KW-0472">Membrane</keyword>
<proteinExistence type="predicted"/>
<dbReference type="RefSeq" id="WP_188716992.1">
    <property type="nucleotide sequence ID" value="NZ_BMIV01000026.1"/>
</dbReference>
<feature type="transmembrane region" description="Helical" evidence="1">
    <location>
        <begin position="262"/>
        <end position="282"/>
    </location>
</feature>
<gene>
    <name evidence="2" type="ORF">GCM10011402_35830</name>
</gene>
<comment type="caution">
    <text evidence="2">The sequence shown here is derived from an EMBL/GenBank/DDBJ whole genome shotgun (WGS) entry which is preliminary data.</text>
</comment>
<keyword evidence="3" id="KW-1185">Reference proteome</keyword>
<evidence type="ECO:0000313" key="2">
    <source>
        <dbReference type="EMBL" id="GGF80040.1"/>
    </source>
</evidence>
<organism evidence="2 3">
    <name type="scientific">Paracoccus acridae</name>
    <dbReference type="NCBI Taxonomy" id="1795310"/>
    <lineage>
        <taxon>Bacteria</taxon>
        <taxon>Pseudomonadati</taxon>
        <taxon>Pseudomonadota</taxon>
        <taxon>Alphaproteobacteria</taxon>
        <taxon>Rhodobacterales</taxon>
        <taxon>Paracoccaceae</taxon>
        <taxon>Paracoccus</taxon>
    </lineage>
</organism>
<name>A0ABQ1VNW6_9RHOB</name>
<feature type="transmembrane region" description="Helical" evidence="1">
    <location>
        <begin position="82"/>
        <end position="101"/>
    </location>
</feature>
<dbReference type="EMBL" id="BMIV01000026">
    <property type="protein sequence ID" value="GGF80040.1"/>
    <property type="molecule type" value="Genomic_DNA"/>
</dbReference>
<protein>
    <recommendedName>
        <fullName evidence="4">PhnA-like protein</fullName>
    </recommendedName>
</protein>
<keyword evidence="1" id="KW-0812">Transmembrane</keyword>
<reference evidence="3" key="1">
    <citation type="journal article" date="2019" name="Int. J. Syst. Evol. Microbiol.">
        <title>The Global Catalogue of Microorganisms (GCM) 10K type strain sequencing project: providing services to taxonomists for standard genome sequencing and annotation.</title>
        <authorList>
            <consortium name="The Broad Institute Genomics Platform"/>
            <consortium name="The Broad Institute Genome Sequencing Center for Infectious Disease"/>
            <person name="Wu L."/>
            <person name="Ma J."/>
        </authorList>
    </citation>
    <scope>NUCLEOTIDE SEQUENCE [LARGE SCALE GENOMIC DNA]</scope>
    <source>
        <strain evidence="3">CGMCC 1.15419</strain>
    </source>
</reference>
<feature type="transmembrane region" description="Helical" evidence="1">
    <location>
        <begin position="113"/>
        <end position="131"/>
    </location>
</feature>
<evidence type="ECO:0008006" key="4">
    <source>
        <dbReference type="Google" id="ProtNLM"/>
    </source>
</evidence>
<feature type="transmembrane region" description="Helical" evidence="1">
    <location>
        <begin position="37"/>
        <end position="62"/>
    </location>
</feature>
<sequence length="304" mass="31004">MSYSSGEPPLSTGAASTHPSASEDAHTIMINKVSWGAIFAGVVVALVVQVLLTMLGVGIGLATLDPGTGDNPAASTFSIAAGIWYVLSGIIASFAGGYIAARMSGKTVPTTGALHGLTTWAFTTLLVLYFLSTTIGSLVGGAFSGISNAIGGVGQTVAQTAAPALENINPLDEIEAQVRATGNDPEALNNAAVNAARALVTGDEEGRDEARQQAAQALANARGIPVEEANEQIAQIEQRYQQAVDRVQQRATEAADAAASGVSTGAILAFVALVLGAIAGWLGGRSGVVHPVYADRVIPTRRRL</sequence>
<accession>A0ABQ1VNW6</accession>
<keyword evidence="1" id="KW-1133">Transmembrane helix</keyword>
<evidence type="ECO:0000313" key="3">
    <source>
        <dbReference type="Proteomes" id="UP000640509"/>
    </source>
</evidence>